<accession>A0A498CQS5</accession>
<feature type="domain" description="HTH lysR-type" evidence="5">
    <location>
        <begin position="36"/>
        <end position="93"/>
    </location>
</feature>
<dbReference type="PANTHER" id="PTHR30419:SF28">
    <property type="entry name" value="HTH-TYPE TRANSCRIPTIONAL REGULATOR BSDA"/>
    <property type="match status" value="1"/>
</dbReference>
<dbReference type="Gene3D" id="3.40.190.290">
    <property type="match status" value="1"/>
</dbReference>
<dbReference type="SUPFAM" id="SSF53850">
    <property type="entry name" value="Periplasmic binding protein-like II"/>
    <property type="match status" value="1"/>
</dbReference>
<dbReference type="Proteomes" id="UP000276301">
    <property type="component" value="Unassembled WGS sequence"/>
</dbReference>
<comment type="caution">
    <text evidence="6">The sequence shown here is derived from an EMBL/GenBank/DDBJ whole genome shotgun (WGS) entry which is preliminary data.</text>
</comment>
<dbReference type="Gene3D" id="1.10.10.10">
    <property type="entry name" value="Winged helix-like DNA-binding domain superfamily/Winged helix DNA-binding domain"/>
    <property type="match status" value="1"/>
</dbReference>
<organism evidence="6 7">
    <name type="scientific">Anaerotruncus massiliensis</name>
    <name type="common">ex Liu et al. 2021</name>
    <dbReference type="NCBI Taxonomy" id="2321404"/>
    <lineage>
        <taxon>Bacteria</taxon>
        <taxon>Bacillati</taxon>
        <taxon>Bacillota</taxon>
        <taxon>Clostridia</taxon>
        <taxon>Eubacteriales</taxon>
        <taxon>Oscillospiraceae</taxon>
        <taxon>Anaerotruncus</taxon>
    </lineage>
</organism>
<dbReference type="GO" id="GO:0005829">
    <property type="term" value="C:cytosol"/>
    <property type="evidence" value="ECO:0007669"/>
    <property type="project" value="TreeGrafter"/>
</dbReference>
<evidence type="ECO:0000313" key="7">
    <source>
        <dbReference type="Proteomes" id="UP000276301"/>
    </source>
</evidence>
<keyword evidence="2" id="KW-0805">Transcription regulation</keyword>
<dbReference type="GO" id="GO:0003677">
    <property type="term" value="F:DNA binding"/>
    <property type="evidence" value="ECO:0007669"/>
    <property type="project" value="UniProtKB-KW"/>
</dbReference>
<dbReference type="CDD" id="cd05466">
    <property type="entry name" value="PBP2_LTTR_substrate"/>
    <property type="match status" value="1"/>
</dbReference>
<dbReference type="AlphaFoldDB" id="A0A498CQS5"/>
<dbReference type="FunFam" id="1.10.10.10:FF:000001">
    <property type="entry name" value="LysR family transcriptional regulator"/>
    <property type="match status" value="1"/>
</dbReference>
<dbReference type="PANTHER" id="PTHR30419">
    <property type="entry name" value="HTH-TYPE TRANSCRIPTIONAL REGULATOR YBHD"/>
    <property type="match status" value="1"/>
</dbReference>
<dbReference type="InterPro" id="IPR036388">
    <property type="entry name" value="WH-like_DNA-bd_sf"/>
</dbReference>
<dbReference type="Pfam" id="PF00126">
    <property type="entry name" value="HTH_1"/>
    <property type="match status" value="1"/>
</dbReference>
<dbReference type="PRINTS" id="PR00039">
    <property type="entry name" value="HTHLYSR"/>
</dbReference>
<gene>
    <name evidence="6" type="ORF">D4A47_08570</name>
</gene>
<evidence type="ECO:0000259" key="5">
    <source>
        <dbReference type="PROSITE" id="PS50931"/>
    </source>
</evidence>
<dbReference type="InterPro" id="IPR005119">
    <property type="entry name" value="LysR_subst-bd"/>
</dbReference>
<name>A0A498CQS5_9FIRM</name>
<reference evidence="6 7" key="1">
    <citation type="submission" date="2018-10" db="EMBL/GenBank/DDBJ databases">
        <title>Anaerotruncus faecis sp. nov., isolated from human feces.</title>
        <authorList>
            <person name="Wang Y.-J."/>
        </authorList>
    </citation>
    <scope>NUCLEOTIDE SEQUENCE [LARGE SCALE GENOMIC DNA]</scope>
    <source>
        <strain evidence="6 7">22A2-44</strain>
    </source>
</reference>
<dbReference type="GO" id="GO:0003700">
    <property type="term" value="F:DNA-binding transcription factor activity"/>
    <property type="evidence" value="ECO:0007669"/>
    <property type="project" value="InterPro"/>
</dbReference>
<proteinExistence type="inferred from homology"/>
<keyword evidence="7" id="KW-1185">Reference proteome</keyword>
<evidence type="ECO:0000256" key="2">
    <source>
        <dbReference type="ARBA" id="ARBA00023015"/>
    </source>
</evidence>
<evidence type="ECO:0000256" key="4">
    <source>
        <dbReference type="ARBA" id="ARBA00023163"/>
    </source>
</evidence>
<dbReference type="InterPro" id="IPR036390">
    <property type="entry name" value="WH_DNA-bd_sf"/>
</dbReference>
<dbReference type="Pfam" id="PF03466">
    <property type="entry name" value="LysR_substrate"/>
    <property type="match status" value="1"/>
</dbReference>
<protein>
    <submittedName>
        <fullName evidence="6">LysR family transcriptional regulator</fullName>
    </submittedName>
</protein>
<dbReference type="SUPFAM" id="SSF46785">
    <property type="entry name" value="Winged helix' DNA-binding domain"/>
    <property type="match status" value="1"/>
</dbReference>
<evidence type="ECO:0000256" key="3">
    <source>
        <dbReference type="ARBA" id="ARBA00023125"/>
    </source>
</evidence>
<keyword evidence="4" id="KW-0804">Transcription</keyword>
<dbReference type="EMBL" id="RCHT01000013">
    <property type="protein sequence ID" value="RLL10683.1"/>
    <property type="molecule type" value="Genomic_DNA"/>
</dbReference>
<dbReference type="PROSITE" id="PS50931">
    <property type="entry name" value="HTH_LYSR"/>
    <property type="match status" value="1"/>
</dbReference>
<keyword evidence="3" id="KW-0238">DNA-binding</keyword>
<comment type="similarity">
    <text evidence="1">Belongs to the LysR transcriptional regulatory family.</text>
</comment>
<evidence type="ECO:0000313" key="6">
    <source>
        <dbReference type="EMBL" id="RLL10683.1"/>
    </source>
</evidence>
<dbReference type="InterPro" id="IPR000847">
    <property type="entry name" value="LysR_HTH_N"/>
</dbReference>
<dbReference type="InterPro" id="IPR050950">
    <property type="entry name" value="HTH-type_LysR_regulators"/>
</dbReference>
<evidence type="ECO:0000256" key="1">
    <source>
        <dbReference type="ARBA" id="ARBA00009437"/>
    </source>
</evidence>
<sequence>MQAHGGRLPFSGWRFVRRGGKMKESAFNRRRGGLCMDILRLRYFRAVAQTENISQAAEKLLISQPALSKAISLLEDEVGVALFQRSGRRIALNEYGHAFLKYAELAIDAVDRGVSAVREIENPSTAPIRLQTNITGELYLIELIRSFRHAHPGATFEVIKNYTKSKFLYDCDLYIHAVNIPLNKCASVPLFTEELVLGVPAGHPLAAYDHIPLRMAQNEEFIGLIRSTSWTEETNGFCFQAGFKPNVVYTCDGTEMVAKLIAAGEGVGFLAAQSWGAFPEGVKLLHLDDPPCSRSYNLSWQIDKPFTPLVEQFREHILAYFKAREAPPRQPR</sequence>